<dbReference type="RefSeq" id="WP_089121345.1">
    <property type="nucleotide sequence ID" value="NZ_BCMI01000015.1"/>
</dbReference>
<feature type="binding site" evidence="10">
    <location>
        <position position="250"/>
    </location>
    <ligand>
        <name>L-methionine</name>
        <dbReference type="ChEBI" id="CHEBI:57844"/>
        <note>ligand shared between two neighboring subunits</note>
    </ligand>
</feature>
<keyword evidence="3 10" id="KW-0554">One-carbon metabolism</keyword>
<sequence length="402" mass="43644">MQERHLFTSESVSEGHPDKIADQISDAILDAMLAQDPDARVACETSVTTGLVLVFGEISTSAYVDIQHVVRETIKEIGYTNGKYGFDGDNCAVLVAIDEQSPDIAQGVDDALEKKKGDSDPLDQIGAGDQGLMFGYAIDETPELMPLAISLAHHLMQRIAKVRKENILDYLGPDAKSEVTVEYDDDGKPFRVDTIVLSTQHAASASLDQIRKDVIEKVIKPVIPADLLDENTRYLINPTGRFVIGGPQGDAGLTGRKVIVDTYGGYAHHGGGCFSGKDATKVDRSASYAARYIAKNIVAAGLAHQVEVQLAYAIGVAQPVSVSVNTFGTGKVSELDLTKAIRQIFDLRPAGIIKMLDLKRPIYKQTAAYGHFGRTDIDLPWEHTDKVDELKHALKQIESANK</sequence>
<dbReference type="InterPro" id="IPR022630">
    <property type="entry name" value="S-AdoMet_synt_C"/>
</dbReference>
<comment type="similarity">
    <text evidence="2 10 12">Belongs to the AdoMet synthase family.</text>
</comment>
<comment type="cofactor">
    <cofactor evidence="10">
        <name>Mg(2+)</name>
        <dbReference type="ChEBI" id="CHEBI:18420"/>
    </cofactor>
    <text evidence="10">Binds 2 divalent ions per subunit.</text>
</comment>
<evidence type="ECO:0000256" key="1">
    <source>
        <dbReference type="ARBA" id="ARBA00005224"/>
    </source>
</evidence>
<feature type="binding site" description="in other chain" evidence="10">
    <location>
        <position position="57"/>
    </location>
    <ligand>
        <name>L-methionine</name>
        <dbReference type="ChEBI" id="CHEBI:57844"/>
        <note>ligand shared between two neighboring subunits</note>
    </ligand>
</feature>
<dbReference type="AlphaFoldDB" id="A0A1Z5IWY7"/>
<dbReference type="GO" id="GO:0000287">
    <property type="term" value="F:magnesium ion binding"/>
    <property type="evidence" value="ECO:0007669"/>
    <property type="project" value="UniProtKB-UniRule"/>
</dbReference>
<dbReference type="InterPro" id="IPR022629">
    <property type="entry name" value="S-AdoMet_synt_central"/>
</dbReference>
<comment type="pathway">
    <text evidence="1 10">Amino-acid biosynthesis; S-adenosyl-L-methionine biosynthesis; S-adenosyl-L-methionine from L-methionine: step 1/1.</text>
</comment>
<dbReference type="GO" id="GO:0005524">
    <property type="term" value="F:ATP binding"/>
    <property type="evidence" value="ECO:0007669"/>
    <property type="project" value="UniProtKB-UniRule"/>
</dbReference>
<evidence type="ECO:0000256" key="6">
    <source>
        <dbReference type="ARBA" id="ARBA00022741"/>
    </source>
</evidence>
<dbReference type="InterPro" id="IPR002133">
    <property type="entry name" value="S-AdoMet_synthetase"/>
</dbReference>
<feature type="domain" description="S-adenosylmethionine synthetase central" evidence="14">
    <location>
        <begin position="124"/>
        <end position="242"/>
    </location>
</feature>
<reference evidence="16 17" key="1">
    <citation type="submission" date="2015-11" db="EMBL/GenBank/DDBJ databases">
        <title>Draft genome sequences of new species of the genus Lactobacillus isolated from orchardgrass silage.</title>
        <authorList>
            <person name="Tohno M."/>
            <person name="Tanizawa Y."/>
            <person name="Arita M."/>
        </authorList>
    </citation>
    <scope>NUCLEOTIDE SEQUENCE [LARGE SCALE GENOMIC DNA]</scope>
    <source>
        <strain evidence="16 17">IWT25</strain>
    </source>
</reference>
<dbReference type="GO" id="GO:0004478">
    <property type="term" value="F:methionine adenosyltransferase activity"/>
    <property type="evidence" value="ECO:0007669"/>
    <property type="project" value="UniProtKB-UniRule"/>
</dbReference>
<dbReference type="GO" id="GO:0005737">
    <property type="term" value="C:cytoplasm"/>
    <property type="evidence" value="ECO:0007669"/>
    <property type="project" value="UniProtKB-SubCell"/>
</dbReference>
<dbReference type="Gene3D" id="3.30.300.10">
    <property type="match status" value="3"/>
</dbReference>
<dbReference type="Pfam" id="PF00438">
    <property type="entry name" value="S-AdoMet_synt_N"/>
    <property type="match status" value="1"/>
</dbReference>
<accession>A0A1Z5IWY7</accession>
<name>A0A1Z5IWY7_9LACO</name>
<feature type="binding site" evidence="10">
    <location>
        <position position="277"/>
    </location>
    <ligand>
        <name>ATP</name>
        <dbReference type="ChEBI" id="CHEBI:30616"/>
        <note>ligand shared between two neighboring subunits</note>
    </ligand>
</feature>
<dbReference type="Pfam" id="PF02772">
    <property type="entry name" value="S-AdoMet_synt_M"/>
    <property type="match status" value="1"/>
</dbReference>
<feature type="binding site" description="in other chain" evidence="10">
    <location>
        <begin position="256"/>
        <end position="257"/>
    </location>
    <ligand>
        <name>ATP</name>
        <dbReference type="ChEBI" id="CHEBI:30616"/>
        <note>ligand shared between two neighboring subunits</note>
    </ligand>
</feature>
<keyword evidence="9 10" id="KW-0630">Potassium</keyword>
<comment type="subunit">
    <text evidence="10">Homotetramer; dimer of dimers.</text>
</comment>
<evidence type="ECO:0000256" key="4">
    <source>
        <dbReference type="ARBA" id="ARBA00022679"/>
    </source>
</evidence>
<evidence type="ECO:0000256" key="7">
    <source>
        <dbReference type="ARBA" id="ARBA00022840"/>
    </source>
</evidence>
<dbReference type="CDD" id="cd18079">
    <property type="entry name" value="S-AdoMet_synt"/>
    <property type="match status" value="1"/>
</dbReference>
<proteinExistence type="inferred from homology"/>
<dbReference type="PROSITE" id="PS00377">
    <property type="entry name" value="ADOMET_SYNTHASE_2"/>
    <property type="match status" value="1"/>
</dbReference>
<evidence type="ECO:0000256" key="9">
    <source>
        <dbReference type="ARBA" id="ARBA00022958"/>
    </source>
</evidence>
<dbReference type="SUPFAM" id="SSF55973">
    <property type="entry name" value="S-adenosylmethionine synthetase"/>
    <property type="match status" value="3"/>
</dbReference>
<dbReference type="GO" id="GO:0006730">
    <property type="term" value="P:one-carbon metabolic process"/>
    <property type="evidence" value="ECO:0007669"/>
    <property type="project" value="UniProtKB-KW"/>
</dbReference>
<comment type="function">
    <text evidence="10">Catalyzes the formation of S-adenosylmethionine (AdoMet) from methionine and ATP. The overall synthetic reaction is composed of two sequential steps, AdoMet formation and the subsequent tripolyphosphate hydrolysis which occurs prior to release of AdoMet from the enzyme.</text>
</comment>
<evidence type="ECO:0000256" key="11">
    <source>
        <dbReference type="RuleBase" id="RU000542"/>
    </source>
</evidence>
<gene>
    <name evidence="10 16" type="primary">metK</name>
    <name evidence="16" type="ORF">IWT25_01624</name>
</gene>
<feature type="binding site" description="in other chain" evidence="10">
    <location>
        <begin position="241"/>
        <end position="242"/>
    </location>
    <ligand>
        <name>ATP</name>
        <dbReference type="ChEBI" id="CHEBI:30616"/>
        <note>ligand shared between two neighboring subunits</note>
    </ligand>
</feature>
<evidence type="ECO:0000256" key="12">
    <source>
        <dbReference type="RuleBase" id="RU004462"/>
    </source>
</evidence>
<evidence type="ECO:0000256" key="8">
    <source>
        <dbReference type="ARBA" id="ARBA00022842"/>
    </source>
</evidence>
<feature type="binding site" evidence="10">
    <location>
        <position position="18"/>
    </location>
    <ligand>
        <name>Mg(2+)</name>
        <dbReference type="ChEBI" id="CHEBI:18420"/>
    </ligand>
</feature>
<organism evidence="16 17">
    <name type="scientific">Secundilactobacillus pentosiphilus</name>
    <dbReference type="NCBI Taxonomy" id="1714682"/>
    <lineage>
        <taxon>Bacteria</taxon>
        <taxon>Bacillati</taxon>
        <taxon>Bacillota</taxon>
        <taxon>Bacilli</taxon>
        <taxon>Lactobacillales</taxon>
        <taxon>Lactobacillaceae</taxon>
        <taxon>Secundilactobacillus</taxon>
    </lineage>
</organism>
<comment type="subcellular location">
    <subcellularLocation>
        <location evidence="10 11">Cytoplasm</location>
    </subcellularLocation>
</comment>
<evidence type="ECO:0000256" key="5">
    <source>
        <dbReference type="ARBA" id="ARBA00022723"/>
    </source>
</evidence>
<feature type="domain" description="S-adenosylmethionine synthetase C-terminal" evidence="15">
    <location>
        <begin position="244"/>
        <end position="382"/>
    </location>
</feature>
<evidence type="ECO:0000256" key="2">
    <source>
        <dbReference type="ARBA" id="ARBA00009685"/>
    </source>
</evidence>
<dbReference type="InterPro" id="IPR022628">
    <property type="entry name" value="S-AdoMet_synt_N"/>
</dbReference>
<keyword evidence="6 10" id="KW-0547">Nucleotide-binding</keyword>
<keyword evidence="4 10" id="KW-0808">Transferase</keyword>
<comment type="catalytic activity">
    <reaction evidence="10">
        <text>L-methionine + ATP + H2O = S-adenosyl-L-methionine + phosphate + diphosphate</text>
        <dbReference type="Rhea" id="RHEA:21080"/>
        <dbReference type="ChEBI" id="CHEBI:15377"/>
        <dbReference type="ChEBI" id="CHEBI:30616"/>
        <dbReference type="ChEBI" id="CHEBI:33019"/>
        <dbReference type="ChEBI" id="CHEBI:43474"/>
        <dbReference type="ChEBI" id="CHEBI:57844"/>
        <dbReference type="ChEBI" id="CHEBI:59789"/>
        <dbReference type="EC" id="2.5.1.6"/>
    </reaction>
</comment>
<comment type="caution">
    <text evidence="10">Lacks conserved residue(s) required for the propagation of feature annotation.</text>
</comment>
<evidence type="ECO:0000259" key="15">
    <source>
        <dbReference type="Pfam" id="PF02773"/>
    </source>
</evidence>
<dbReference type="EMBL" id="BCMI01000015">
    <property type="protein sequence ID" value="GAX06283.1"/>
    <property type="molecule type" value="Genomic_DNA"/>
</dbReference>
<comment type="cofactor">
    <cofactor evidence="10">
        <name>K(+)</name>
        <dbReference type="ChEBI" id="CHEBI:29103"/>
    </cofactor>
    <text evidence="10">Binds 1 potassium ion per subunit.</text>
</comment>
<evidence type="ECO:0000259" key="14">
    <source>
        <dbReference type="Pfam" id="PF02772"/>
    </source>
</evidence>
<dbReference type="PANTHER" id="PTHR11964">
    <property type="entry name" value="S-ADENOSYLMETHIONINE SYNTHETASE"/>
    <property type="match status" value="1"/>
</dbReference>
<dbReference type="Pfam" id="PF02773">
    <property type="entry name" value="S-AdoMet_synt_C"/>
    <property type="match status" value="1"/>
</dbReference>
<dbReference type="PROSITE" id="PS00376">
    <property type="entry name" value="ADOMET_SYNTHASE_1"/>
    <property type="match status" value="1"/>
</dbReference>
<feature type="binding site" description="in other chain" evidence="10">
    <location>
        <begin position="174"/>
        <end position="176"/>
    </location>
    <ligand>
        <name>ATP</name>
        <dbReference type="ChEBI" id="CHEBI:30616"/>
        <note>ligand shared between two neighboring subunits</note>
    </ligand>
</feature>
<feature type="binding site" description="in other chain" evidence="10">
    <location>
        <position position="100"/>
    </location>
    <ligand>
        <name>L-methionine</name>
        <dbReference type="ChEBI" id="CHEBI:57844"/>
        <note>ligand shared between two neighboring subunits</note>
    </ligand>
</feature>
<evidence type="ECO:0000259" key="13">
    <source>
        <dbReference type="Pfam" id="PF00438"/>
    </source>
</evidence>
<comment type="caution">
    <text evidence="16">The sequence shown here is derived from an EMBL/GenBank/DDBJ whole genome shotgun (WGS) entry which is preliminary data.</text>
</comment>
<dbReference type="FunFam" id="3.30.300.10:FF:000003">
    <property type="entry name" value="S-adenosylmethionine synthase"/>
    <property type="match status" value="1"/>
</dbReference>
<keyword evidence="5 10" id="KW-0479">Metal-binding</keyword>
<feature type="domain" description="S-adenosylmethionine synthetase N-terminal" evidence="13">
    <location>
        <begin position="5"/>
        <end position="102"/>
    </location>
</feature>
<feature type="binding site" evidence="10">
    <location>
        <position position="44"/>
    </location>
    <ligand>
        <name>K(+)</name>
        <dbReference type="ChEBI" id="CHEBI:29103"/>
    </ligand>
</feature>
<evidence type="ECO:0000256" key="3">
    <source>
        <dbReference type="ARBA" id="ARBA00022563"/>
    </source>
</evidence>
<protein>
    <recommendedName>
        <fullName evidence="10">S-adenosylmethionine synthase</fullName>
        <shortName evidence="10">AdoMet synthase</shortName>
        <ecNumber evidence="10">2.5.1.6</ecNumber>
    </recommendedName>
    <alternativeName>
        <fullName evidence="10">MAT</fullName>
    </alternativeName>
    <alternativeName>
        <fullName evidence="10">Methionine adenosyltransferase</fullName>
    </alternativeName>
</protein>
<evidence type="ECO:0000256" key="10">
    <source>
        <dbReference type="HAMAP-Rule" id="MF_00086"/>
    </source>
</evidence>
<dbReference type="NCBIfam" id="TIGR01034">
    <property type="entry name" value="metK"/>
    <property type="match status" value="1"/>
</dbReference>
<dbReference type="HAMAP" id="MF_00086">
    <property type="entry name" value="S_AdoMet_synth1"/>
    <property type="match status" value="1"/>
</dbReference>
<feature type="binding site" description="in other chain" evidence="10">
    <location>
        <position position="16"/>
    </location>
    <ligand>
        <name>ATP</name>
        <dbReference type="ChEBI" id="CHEBI:30616"/>
        <note>ligand shared between two neighboring subunits</note>
    </ligand>
</feature>
<dbReference type="GO" id="GO:0006556">
    <property type="term" value="P:S-adenosylmethionine biosynthetic process"/>
    <property type="evidence" value="ECO:0007669"/>
    <property type="project" value="UniProtKB-UniRule"/>
</dbReference>
<evidence type="ECO:0000313" key="16">
    <source>
        <dbReference type="EMBL" id="GAX06283.1"/>
    </source>
</evidence>
<dbReference type="EC" id="2.5.1.6" evidence="10"/>
<dbReference type="UniPathway" id="UPA00315">
    <property type="reaction ID" value="UER00080"/>
</dbReference>
<keyword evidence="10" id="KW-0963">Cytoplasm</keyword>
<dbReference type="InterPro" id="IPR022631">
    <property type="entry name" value="ADOMET_SYNTHASE_CS"/>
</dbReference>
<dbReference type="InterPro" id="IPR022636">
    <property type="entry name" value="S-AdoMet_synthetase_sfam"/>
</dbReference>
<dbReference type="FunFam" id="3.30.300.10:FF:000004">
    <property type="entry name" value="S-adenosylmethionine synthase"/>
    <property type="match status" value="1"/>
</dbReference>
<dbReference type="Proteomes" id="UP000198414">
    <property type="component" value="Unassembled WGS sequence"/>
</dbReference>
<evidence type="ECO:0000313" key="17">
    <source>
        <dbReference type="Proteomes" id="UP000198414"/>
    </source>
</evidence>
<feature type="binding site" evidence="10">
    <location>
        <position position="250"/>
    </location>
    <ligand>
        <name>ATP</name>
        <dbReference type="ChEBI" id="CHEBI:30616"/>
        <note>ligand shared between two neighboring subunits</note>
    </ligand>
</feature>
<feature type="region of interest" description="Flexible loop" evidence="10">
    <location>
        <begin position="100"/>
        <end position="110"/>
    </location>
</feature>
<dbReference type="PIRSF" id="PIRSF000497">
    <property type="entry name" value="MAT"/>
    <property type="match status" value="1"/>
</dbReference>
<keyword evidence="7 10" id="KW-0067">ATP-binding</keyword>
<feature type="binding site" description="in other chain" evidence="10">
    <location>
        <position position="281"/>
    </location>
    <ligand>
        <name>L-methionine</name>
        <dbReference type="ChEBI" id="CHEBI:57844"/>
        <note>ligand shared between two neighboring subunits</note>
    </ligand>
</feature>
<dbReference type="OrthoDB" id="9801686at2"/>
<keyword evidence="8 10" id="KW-0460">Magnesium</keyword>